<evidence type="ECO:0000256" key="3">
    <source>
        <dbReference type="SAM" id="SignalP"/>
    </source>
</evidence>
<gene>
    <name evidence="4" type="ORF">ACFP3U_19830</name>
</gene>
<evidence type="ECO:0000313" key="4">
    <source>
        <dbReference type="EMBL" id="MFC5665224.1"/>
    </source>
</evidence>
<dbReference type="RefSeq" id="WP_380226913.1">
    <property type="nucleotide sequence ID" value="NZ_JBHSOF010000025.1"/>
</dbReference>
<proteinExistence type="predicted"/>
<evidence type="ECO:0000256" key="1">
    <source>
        <dbReference type="SAM" id="MobiDB-lite"/>
    </source>
</evidence>
<dbReference type="Proteomes" id="UP001595975">
    <property type="component" value="Unassembled WGS sequence"/>
</dbReference>
<keyword evidence="2" id="KW-0812">Transmembrane</keyword>
<feature type="region of interest" description="Disordered" evidence="1">
    <location>
        <begin position="565"/>
        <end position="614"/>
    </location>
</feature>
<feature type="transmembrane region" description="Helical" evidence="2">
    <location>
        <begin position="618"/>
        <end position="640"/>
    </location>
</feature>
<protein>
    <submittedName>
        <fullName evidence="4">Autotransporter</fullName>
    </submittedName>
</protein>
<dbReference type="EMBL" id="JBHSOF010000025">
    <property type="protein sequence ID" value="MFC5665224.1"/>
    <property type="molecule type" value="Genomic_DNA"/>
</dbReference>
<evidence type="ECO:0000256" key="2">
    <source>
        <dbReference type="SAM" id="Phobius"/>
    </source>
</evidence>
<feature type="region of interest" description="Disordered" evidence="1">
    <location>
        <begin position="642"/>
        <end position="664"/>
    </location>
</feature>
<keyword evidence="3" id="KW-0732">Signal</keyword>
<keyword evidence="2" id="KW-1133">Transmembrane helix</keyword>
<feature type="chain" id="PRO_5045103008" evidence="3">
    <location>
        <begin position="31"/>
        <end position="664"/>
    </location>
</feature>
<organism evidence="4 5">
    <name type="scientific">Kitasatospora misakiensis</name>
    <dbReference type="NCBI Taxonomy" id="67330"/>
    <lineage>
        <taxon>Bacteria</taxon>
        <taxon>Bacillati</taxon>
        <taxon>Actinomycetota</taxon>
        <taxon>Actinomycetes</taxon>
        <taxon>Kitasatosporales</taxon>
        <taxon>Streptomycetaceae</taxon>
        <taxon>Kitasatospora</taxon>
    </lineage>
</organism>
<feature type="signal peptide" evidence="3">
    <location>
        <begin position="1"/>
        <end position="30"/>
    </location>
</feature>
<comment type="caution">
    <text evidence="4">The sequence shown here is derived from an EMBL/GenBank/DDBJ whole genome shotgun (WGS) entry which is preliminary data.</text>
</comment>
<keyword evidence="2" id="KW-0472">Membrane</keyword>
<accession>A0ABW0X889</accession>
<keyword evidence="5" id="KW-1185">Reference proteome</keyword>
<reference evidence="5" key="1">
    <citation type="journal article" date="2019" name="Int. J. Syst. Evol. Microbiol.">
        <title>The Global Catalogue of Microorganisms (GCM) 10K type strain sequencing project: providing services to taxonomists for standard genome sequencing and annotation.</title>
        <authorList>
            <consortium name="The Broad Institute Genomics Platform"/>
            <consortium name="The Broad Institute Genome Sequencing Center for Infectious Disease"/>
            <person name="Wu L."/>
            <person name="Ma J."/>
        </authorList>
    </citation>
    <scope>NUCLEOTIDE SEQUENCE [LARGE SCALE GENOMIC DNA]</scope>
    <source>
        <strain evidence="5">CGMCC 4.1437</strain>
    </source>
</reference>
<name>A0ABW0X889_9ACTN</name>
<evidence type="ECO:0000313" key="5">
    <source>
        <dbReference type="Proteomes" id="UP001595975"/>
    </source>
</evidence>
<sequence>MKRSWHALLAPAIVAATTVPVALVPTGALAADGDITASILANSDVVLGGNAVVNVPPGSHTYSGVISGQGSLRVSGTGTLILTKDSTFTLPGSQQGQSVSIPGGNHPYVVVNNPDRPAITVDAGATLQYGNGGTTGLIGAFPYNSPGYQQNQDNIRVDGTLNLSLTRLFNLGTISGSGTILQPRNLWGTLQLCGSSPFSGVFDIGTGANYAATTCAADLPNAKAVLNRGSWIIDTPLNQTVVQRQNFYSREYGNDVNVHSRPGSKVVLTGTYSYSDNTGTASPALSNANLNLVPVAHQLNKRGTNIEGADVQWGDGTTHQIFMPGTAETAYINLHANSQRSRLTFDYNGPVTLGLPIGGGKYHDTLAAPGAGDIVIAGTSGNDVTFAAAQFYDGSTTIQRGATLRLGAGTAGADGSLYTKGALDAISDEGSLIVQNVRTPVTLPAVSGAGSVTQDGTATTTLTAASYLGATTVAKGTLVVAGASLASSSGVALTGASAVLDLGAATSTTLRKLAAVTGAKIILPGGAQSFTVGSQDAALSGDTLSVGGAAFSVARTAGRIELTATTAATESAAPSASPTNATPGQADPAAPAPDQAAPSAPAEPTGSTAAAPTGGTAWGTPAAVAVAALAAAAGLVLLALRRRRASVDRRRRRGSRRRPAPGGR</sequence>